<proteinExistence type="inferred from homology"/>
<keyword evidence="7" id="KW-0479">Metal-binding</keyword>
<keyword evidence="8" id="KW-0862">Zinc</keyword>
<comment type="similarity">
    <text evidence="1 10">Belongs to the eukaryotic-type primase small subunit family.</text>
</comment>
<evidence type="ECO:0000256" key="5">
    <source>
        <dbReference type="ARBA" id="ARBA00022695"/>
    </source>
</evidence>
<dbReference type="PANTHER" id="PTHR10536">
    <property type="entry name" value="DNA PRIMASE SMALL SUBUNIT"/>
    <property type="match status" value="1"/>
</dbReference>
<dbReference type="GeneID" id="19011001"/>
<name>K8EQX5_9CHLO</name>
<reference evidence="12 13" key="1">
    <citation type="submission" date="2011-10" db="EMBL/GenBank/DDBJ databases">
        <authorList>
            <person name="Genoscope - CEA"/>
        </authorList>
    </citation>
    <scope>NUCLEOTIDE SEQUENCE [LARGE SCALE GENOMIC DNA]</scope>
    <source>
        <strain evidence="12 13">RCC 1105</strain>
    </source>
</reference>
<gene>
    <name evidence="12" type="ordered locus">Bathy17g01200</name>
</gene>
<dbReference type="STRING" id="41875.K8EQX5"/>
<dbReference type="GO" id="GO:0046872">
    <property type="term" value="F:metal ion binding"/>
    <property type="evidence" value="ECO:0007669"/>
    <property type="project" value="UniProtKB-KW"/>
</dbReference>
<evidence type="ECO:0000256" key="6">
    <source>
        <dbReference type="ARBA" id="ARBA00022705"/>
    </source>
</evidence>
<dbReference type="Pfam" id="PF01896">
    <property type="entry name" value="DNA_primase_S"/>
    <property type="match status" value="1"/>
</dbReference>
<dbReference type="AlphaFoldDB" id="K8EQX5"/>
<keyword evidence="13" id="KW-1185">Reference proteome</keyword>
<evidence type="ECO:0000256" key="9">
    <source>
        <dbReference type="ARBA" id="ARBA00023163"/>
    </source>
</evidence>
<dbReference type="KEGG" id="bpg:Bathy17g01200"/>
<organism evidence="12 13">
    <name type="scientific">Bathycoccus prasinos</name>
    <dbReference type="NCBI Taxonomy" id="41875"/>
    <lineage>
        <taxon>Eukaryota</taxon>
        <taxon>Viridiplantae</taxon>
        <taxon>Chlorophyta</taxon>
        <taxon>Mamiellophyceae</taxon>
        <taxon>Mamiellales</taxon>
        <taxon>Bathycoccaceae</taxon>
        <taxon>Bathycoccus</taxon>
    </lineage>
</organism>
<dbReference type="InterPro" id="IPR002755">
    <property type="entry name" value="DNA_primase_S"/>
</dbReference>
<dbReference type="OrthoDB" id="19606at2759"/>
<evidence type="ECO:0000256" key="7">
    <source>
        <dbReference type="ARBA" id="ARBA00022723"/>
    </source>
</evidence>
<dbReference type="InterPro" id="IPR014052">
    <property type="entry name" value="DNA_primase_ssu_euk/arc"/>
</dbReference>
<keyword evidence="3 10" id="KW-0639">Primosome</keyword>
<evidence type="ECO:0000256" key="10">
    <source>
        <dbReference type="RuleBase" id="RU003514"/>
    </source>
</evidence>
<dbReference type="RefSeq" id="XP_007508312.1">
    <property type="nucleotide sequence ID" value="XM_007508250.1"/>
</dbReference>
<dbReference type="GO" id="GO:0003899">
    <property type="term" value="F:DNA-directed RNA polymerase activity"/>
    <property type="evidence" value="ECO:0007669"/>
    <property type="project" value="InterPro"/>
</dbReference>
<sequence>MTTTKNETLGESGERKEDVKRQKLMEDDDDFEKNQALVKEEVVDVHSLMRPYYAHIFPSKQLFEWLSYEGATSSKESRKDQQQFIQNREFCFTLKGEIFVRYNSYQDEKSLRKDLKTKVPGKIDIGPVFSHNPKNRLAYGGSFKPVERELVFDIDMTDYDDVRTCCDQAKICPKCWPLMNCAVKVLDVGLREDFGFEHILWVYSGRRGIHAWVCDERARKLSDEERSAVAEYFSVFKGVEGGGEKKKTNLSFGSGKRAWGGGKMHPRLEEAYWKVLKPFWEKEFLPAQKLMESKKHFETILSMIPDANVRQKAEFDFNTNKMPTVSRDGDVDVNTWRWQRIVKAVEDELRGPKVNWDLTSCLQRIIFSHVYPRLDAEVSKHMNHLLKAPFCVHPKTGRVCVPIDPENCDAFDPFSSDAPKVHELLQEYKKFGADENAVKKTAMGKALETFERCFWSKLKVANEEEKKKKMMMNNNNVLNESNKNSNAAADMEF</sequence>
<dbReference type="EMBL" id="FO082262">
    <property type="protein sequence ID" value="CCO20416.1"/>
    <property type="molecule type" value="Genomic_DNA"/>
</dbReference>
<dbReference type="GO" id="GO:0005658">
    <property type="term" value="C:alpha DNA polymerase:primase complex"/>
    <property type="evidence" value="ECO:0007669"/>
    <property type="project" value="UniProtKB-ARBA"/>
</dbReference>
<dbReference type="CDD" id="cd04860">
    <property type="entry name" value="AE_Prim_S"/>
    <property type="match status" value="1"/>
</dbReference>
<evidence type="ECO:0000256" key="1">
    <source>
        <dbReference type="ARBA" id="ARBA00009762"/>
    </source>
</evidence>
<protein>
    <recommendedName>
        <fullName evidence="10">DNA primase</fullName>
        <ecNumber evidence="10">2.7.7.-</ecNumber>
    </recommendedName>
</protein>
<dbReference type="GO" id="GO:0006269">
    <property type="term" value="P:DNA replication, synthesis of primer"/>
    <property type="evidence" value="ECO:0007669"/>
    <property type="project" value="UniProtKB-KW"/>
</dbReference>
<evidence type="ECO:0000256" key="8">
    <source>
        <dbReference type="ARBA" id="ARBA00022833"/>
    </source>
</evidence>
<keyword evidence="4 10" id="KW-0808">Transferase</keyword>
<dbReference type="EC" id="2.7.7.-" evidence="10"/>
<keyword evidence="6 10" id="KW-0235">DNA replication</keyword>
<evidence type="ECO:0000256" key="3">
    <source>
        <dbReference type="ARBA" id="ARBA00022515"/>
    </source>
</evidence>
<dbReference type="NCBIfam" id="TIGR00335">
    <property type="entry name" value="primase_sml"/>
    <property type="match status" value="1"/>
</dbReference>
<dbReference type="Proteomes" id="UP000198341">
    <property type="component" value="Chromosome 17"/>
</dbReference>
<evidence type="ECO:0000313" key="12">
    <source>
        <dbReference type="EMBL" id="CCO20416.1"/>
    </source>
</evidence>
<dbReference type="FunFam" id="3.90.920.10:FF:000003">
    <property type="entry name" value="DNA primase"/>
    <property type="match status" value="1"/>
</dbReference>
<accession>K8EQX5</accession>
<evidence type="ECO:0000313" key="13">
    <source>
        <dbReference type="Proteomes" id="UP000198341"/>
    </source>
</evidence>
<dbReference type="Gene3D" id="3.90.920.10">
    <property type="entry name" value="DNA primase, PRIM domain"/>
    <property type="match status" value="1"/>
</dbReference>
<feature type="compositionally biased region" description="Basic and acidic residues" evidence="11">
    <location>
        <begin position="12"/>
        <end position="25"/>
    </location>
</feature>
<dbReference type="SUPFAM" id="SSF56747">
    <property type="entry name" value="Prim-pol domain"/>
    <property type="match status" value="1"/>
</dbReference>
<feature type="region of interest" description="Disordered" evidence="11">
    <location>
        <begin position="1"/>
        <end position="26"/>
    </location>
</feature>
<keyword evidence="9" id="KW-0804">Transcription</keyword>
<evidence type="ECO:0000256" key="4">
    <source>
        <dbReference type="ARBA" id="ARBA00022679"/>
    </source>
</evidence>
<keyword evidence="2 10" id="KW-0240">DNA-directed RNA polymerase</keyword>
<evidence type="ECO:0000256" key="11">
    <source>
        <dbReference type="SAM" id="MobiDB-lite"/>
    </source>
</evidence>
<keyword evidence="5" id="KW-0548">Nucleotidyltransferase</keyword>
<evidence type="ECO:0000256" key="2">
    <source>
        <dbReference type="ARBA" id="ARBA00022478"/>
    </source>
</evidence>
<dbReference type="eggNOG" id="KOG2851">
    <property type="taxonomic scope" value="Eukaryota"/>
</dbReference>